<dbReference type="InterPro" id="IPR013783">
    <property type="entry name" value="Ig-like_fold"/>
</dbReference>
<dbReference type="AlphaFoldDB" id="A0A7A6YPR5"/>
<evidence type="ECO:0000313" key="1">
    <source>
        <dbReference type="EMBL" id="HAJ1112969.1"/>
    </source>
</evidence>
<dbReference type="EMBL" id="DABHAL010000189">
    <property type="protein sequence ID" value="HAJ1112969.1"/>
    <property type="molecule type" value="Genomic_DNA"/>
</dbReference>
<reference evidence="1" key="1">
    <citation type="journal article" date="2018" name="Genome Biol.">
        <title>SKESA: strategic k-mer extension for scrupulous assemblies.</title>
        <authorList>
            <person name="Souvorov A."/>
            <person name="Agarwala R."/>
            <person name="Lipman D.J."/>
        </authorList>
    </citation>
    <scope>NUCLEOTIDE SEQUENCE</scope>
    <source>
        <strain evidence="1">EC00591</strain>
    </source>
</reference>
<dbReference type="SUPFAM" id="SSF49373">
    <property type="entry name" value="Invasin/intimin cell-adhesion fragments"/>
    <property type="match status" value="1"/>
</dbReference>
<dbReference type="Gene3D" id="2.60.40.10">
    <property type="entry name" value="Immunoglobulins"/>
    <property type="match status" value="1"/>
</dbReference>
<accession>A0A7A6YPR5</accession>
<protein>
    <recommendedName>
        <fullName evidence="2">Adhesin</fullName>
    </recommendedName>
</protein>
<dbReference type="InterPro" id="IPR008964">
    <property type="entry name" value="Invasin/intimin_cell_adhesion"/>
</dbReference>
<organism evidence="1">
    <name type="scientific">Escherichia coli</name>
    <dbReference type="NCBI Taxonomy" id="562"/>
    <lineage>
        <taxon>Bacteria</taxon>
        <taxon>Pseudomonadati</taxon>
        <taxon>Pseudomonadota</taxon>
        <taxon>Gammaproteobacteria</taxon>
        <taxon>Enterobacterales</taxon>
        <taxon>Enterobacteriaceae</taxon>
        <taxon>Escherichia</taxon>
    </lineage>
</organism>
<name>A0A7A6YPR5_ECOLX</name>
<evidence type="ECO:0008006" key="2">
    <source>
        <dbReference type="Google" id="ProtNLM"/>
    </source>
</evidence>
<gene>
    <name evidence="1" type="ORF">HL607_26515</name>
</gene>
<feature type="non-terminal residue" evidence="1">
    <location>
        <position position="106"/>
    </location>
</feature>
<reference evidence="1" key="2">
    <citation type="submission" date="2019-09" db="EMBL/GenBank/DDBJ databases">
        <authorList>
            <consortium name="NCBI Pathogen Detection Project"/>
        </authorList>
    </citation>
    <scope>NUCLEOTIDE SEQUENCE</scope>
    <source>
        <strain evidence="1">EC00591</strain>
    </source>
</reference>
<comment type="caution">
    <text evidence="1">The sequence shown here is derived from an EMBL/GenBank/DDBJ whole genome shotgun (WGS) entry which is preliminary data.</text>
</comment>
<sequence length="106" mass="10944">MVLSLKDSNGKALTGLADDIEMSVEFTADSNSARQRETVTAPSLGAVEEISAGVYRSVLTAGSQAGTVRVTAKVQGKTFTLNIKQAAVIDSDVSTADSSFTLDGDS</sequence>
<proteinExistence type="predicted"/>